<dbReference type="AlphaFoldDB" id="A0AA35R5C6"/>
<comment type="subcellular location">
    <subcellularLocation>
        <location evidence="1">Nucleus</location>
        <location evidence="1">Nucleolus</location>
    </subcellularLocation>
</comment>
<dbReference type="GO" id="GO:0032040">
    <property type="term" value="C:small-subunit processome"/>
    <property type="evidence" value="ECO:0007669"/>
    <property type="project" value="TreeGrafter"/>
</dbReference>
<dbReference type="InterPro" id="IPR012173">
    <property type="entry name" value="Mpp10"/>
</dbReference>
<gene>
    <name evidence="8" type="ORF">GBAR_LOCUS3816</name>
</gene>
<keyword evidence="9" id="KW-1185">Reference proteome</keyword>
<dbReference type="PANTHER" id="PTHR17039:SF0">
    <property type="entry name" value="U3 SMALL NUCLEOLAR RIBONUCLEOPROTEIN PROTEIN MPP10"/>
    <property type="match status" value="1"/>
</dbReference>
<feature type="compositionally biased region" description="Acidic residues" evidence="7">
    <location>
        <begin position="133"/>
        <end position="148"/>
    </location>
</feature>
<name>A0AA35R5C6_GEOBA</name>
<feature type="compositionally biased region" description="Acidic residues" evidence="7">
    <location>
        <begin position="112"/>
        <end position="126"/>
    </location>
</feature>
<evidence type="ECO:0000256" key="1">
    <source>
        <dbReference type="ARBA" id="ARBA00004604"/>
    </source>
</evidence>
<evidence type="ECO:0000256" key="7">
    <source>
        <dbReference type="SAM" id="MobiDB-lite"/>
    </source>
</evidence>
<evidence type="ECO:0000256" key="6">
    <source>
        <dbReference type="ARBA" id="ARBA00029455"/>
    </source>
</evidence>
<evidence type="ECO:0000256" key="4">
    <source>
        <dbReference type="ARBA" id="ARBA00023242"/>
    </source>
</evidence>
<protein>
    <submittedName>
        <fullName evidence="8">U3 small nucleolar ribonucleoprotein protein MPP10</fullName>
    </submittedName>
</protein>
<keyword evidence="3" id="KW-0698">rRNA processing</keyword>
<dbReference type="Pfam" id="PF04006">
    <property type="entry name" value="Mpp10"/>
    <property type="match status" value="1"/>
</dbReference>
<dbReference type="EMBL" id="CASHTH010000550">
    <property type="protein sequence ID" value="CAI8004022.1"/>
    <property type="molecule type" value="Genomic_DNA"/>
</dbReference>
<feature type="region of interest" description="Disordered" evidence="7">
    <location>
        <begin position="457"/>
        <end position="495"/>
    </location>
</feature>
<dbReference type="Proteomes" id="UP001174909">
    <property type="component" value="Unassembled WGS sequence"/>
</dbReference>
<evidence type="ECO:0000256" key="2">
    <source>
        <dbReference type="ARBA" id="ARBA00022517"/>
    </source>
</evidence>
<accession>A0AA35R5C6</accession>
<comment type="caution">
    <text evidence="8">The sequence shown here is derived from an EMBL/GenBank/DDBJ whole genome shotgun (WGS) entry which is preliminary data.</text>
</comment>
<evidence type="ECO:0000256" key="3">
    <source>
        <dbReference type="ARBA" id="ARBA00022552"/>
    </source>
</evidence>
<proteinExistence type="inferred from homology"/>
<keyword evidence="2" id="KW-0690">Ribosome biogenesis</keyword>
<comment type="similarity">
    <text evidence="6">Belongs to the MPP10 family.</text>
</comment>
<feature type="compositionally biased region" description="Polar residues" evidence="7">
    <location>
        <begin position="486"/>
        <end position="495"/>
    </location>
</feature>
<evidence type="ECO:0000313" key="8">
    <source>
        <dbReference type="EMBL" id="CAI8004022.1"/>
    </source>
</evidence>
<dbReference type="GO" id="GO:0034457">
    <property type="term" value="C:Mpp10 complex"/>
    <property type="evidence" value="ECO:0007669"/>
    <property type="project" value="InterPro"/>
</dbReference>
<dbReference type="PANTHER" id="PTHR17039">
    <property type="entry name" value="U3 SMALL NUCLEOLAR RIBONUCLEOPROTEIN PROTEIN MPP10"/>
    <property type="match status" value="1"/>
</dbReference>
<organism evidence="8 9">
    <name type="scientific">Geodia barretti</name>
    <name type="common">Barrett's horny sponge</name>
    <dbReference type="NCBI Taxonomy" id="519541"/>
    <lineage>
        <taxon>Eukaryota</taxon>
        <taxon>Metazoa</taxon>
        <taxon>Porifera</taxon>
        <taxon>Demospongiae</taxon>
        <taxon>Heteroscleromorpha</taxon>
        <taxon>Tetractinellida</taxon>
        <taxon>Astrophorina</taxon>
        <taxon>Geodiidae</taxon>
        <taxon>Geodia</taxon>
    </lineage>
</organism>
<keyword evidence="5 8" id="KW-0687">Ribonucleoprotein</keyword>
<keyword evidence="4" id="KW-0539">Nucleus</keyword>
<reference evidence="8" key="1">
    <citation type="submission" date="2023-03" db="EMBL/GenBank/DDBJ databases">
        <authorList>
            <person name="Steffen K."/>
            <person name="Cardenas P."/>
        </authorList>
    </citation>
    <scope>NUCLEOTIDE SEQUENCE</scope>
</reference>
<feature type="region of interest" description="Disordered" evidence="7">
    <location>
        <begin position="106"/>
        <end position="161"/>
    </location>
</feature>
<evidence type="ECO:0000313" key="9">
    <source>
        <dbReference type="Proteomes" id="UP001174909"/>
    </source>
</evidence>
<dbReference type="GO" id="GO:0005732">
    <property type="term" value="C:sno(s)RNA-containing ribonucleoprotein complex"/>
    <property type="evidence" value="ECO:0007669"/>
    <property type="project" value="InterPro"/>
</dbReference>
<sequence length="495" mass="56593">MDVGDRDATKIANRVLNKFRRELSAPELYLEPSQSLQSGCLSGVEHLFRCLRQSAGHLPVGPLQRLYTADFDEEQVWEEVQLTNEPALVSLSRVVGRLRPGMQLVTRKLEKEEEEEEEEEGQEEAEKDAGEVERDEEEKDEGDNEESAQEAQKVEKCHKPRVDDGFFSMSAMEEYLENADKLSDPGSEGSVGMLAEELSESDSNQLVYQDFFDPPLTVGTREKDSDISKYEREKEKMAWQIQRIEEANVQPKSWQMSGEASSRDRPLNSLLEEAMDFEPMSVPAPVVSEDTTQSLEDIVRQRILDQAWDDVQRKVKPLEKPYDYQRARPLNQEKSTRSLAEVYEEEYVEKTKVSQPTETEDVRHVELEKLKNTLFVKLDALTNFYFTPKPPHSEPCVVSNVSAVVMEEALPTATAQHTLLAPEEVQAKLRVPERGVTERTSADKRRKRTANKLLKRKRGVKQLLQRPRAKDRSSGKTTSRHFFVSLQRTTATTMS</sequence>
<dbReference type="GO" id="GO:0006364">
    <property type="term" value="P:rRNA processing"/>
    <property type="evidence" value="ECO:0007669"/>
    <property type="project" value="UniProtKB-KW"/>
</dbReference>
<evidence type="ECO:0000256" key="5">
    <source>
        <dbReference type="ARBA" id="ARBA00023274"/>
    </source>
</evidence>
<feature type="compositionally biased region" description="Basic and acidic residues" evidence="7">
    <location>
        <begin position="152"/>
        <end position="161"/>
    </location>
</feature>
<dbReference type="PIRSF" id="PIRSF017300">
    <property type="entry name" value="snoRNP_Mpp10"/>
    <property type="match status" value="1"/>
</dbReference>